<protein>
    <recommendedName>
        <fullName evidence="3">Transposase</fullName>
    </recommendedName>
</protein>
<dbReference type="RefSeq" id="WP_072998809.1">
    <property type="nucleotide sequence ID" value="NZ_FQUM01000001.1"/>
</dbReference>
<gene>
    <name evidence="1" type="ORF">SAMN05444274_101656</name>
</gene>
<dbReference type="Proteomes" id="UP000184164">
    <property type="component" value="Unassembled WGS sequence"/>
</dbReference>
<evidence type="ECO:0000313" key="1">
    <source>
        <dbReference type="EMBL" id="SHE54946.1"/>
    </source>
</evidence>
<dbReference type="OrthoDB" id="1119824at2"/>
<sequence length="127" mass="15053">MAQSKDHYYTLTKLPLPEEIFEYFDIVQVDIVKREVHIHLDEKAIKPEEYELAKLISKGFHPAAIVKDFPLLDKAMFLQVRRRRWFCKSTGKIVERDWDSVAKETRLTKEFATFLRGIFGQLPNQQQ</sequence>
<reference evidence="1 2" key="1">
    <citation type="submission" date="2016-11" db="EMBL/GenBank/DDBJ databases">
        <authorList>
            <person name="Jaros S."/>
            <person name="Januszkiewicz K."/>
            <person name="Wedrychowicz H."/>
        </authorList>
    </citation>
    <scope>NUCLEOTIDE SEQUENCE [LARGE SCALE GENOMIC DNA]</scope>
    <source>
        <strain evidence="1 2">DSM 26910</strain>
    </source>
</reference>
<keyword evidence="2" id="KW-1185">Reference proteome</keyword>
<proteinExistence type="predicted"/>
<evidence type="ECO:0000313" key="2">
    <source>
        <dbReference type="Proteomes" id="UP000184164"/>
    </source>
</evidence>
<name>A0A1M4UE98_9BACT</name>
<evidence type="ECO:0008006" key="3">
    <source>
        <dbReference type="Google" id="ProtNLM"/>
    </source>
</evidence>
<dbReference type="AlphaFoldDB" id="A0A1M4UE98"/>
<dbReference type="EMBL" id="FQUM01000001">
    <property type="protein sequence ID" value="SHE54946.1"/>
    <property type="molecule type" value="Genomic_DNA"/>
</dbReference>
<accession>A0A1M4UE98</accession>
<organism evidence="1 2">
    <name type="scientific">Mariniphaga anaerophila</name>
    <dbReference type="NCBI Taxonomy" id="1484053"/>
    <lineage>
        <taxon>Bacteria</taxon>
        <taxon>Pseudomonadati</taxon>
        <taxon>Bacteroidota</taxon>
        <taxon>Bacteroidia</taxon>
        <taxon>Marinilabiliales</taxon>
        <taxon>Prolixibacteraceae</taxon>
        <taxon>Mariniphaga</taxon>
    </lineage>
</organism>
<dbReference type="STRING" id="1484053.SAMN05444274_101656"/>